<dbReference type="EMBL" id="KB007926">
    <property type="protein sequence ID" value="ELR20138.1"/>
    <property type="molecule type" value="Genomic_DNA"/>
</dbReference>
<reference evidence="2 3" key="1">
    <citation type="journal article" date="2013" name="Genome Biol.">
        <title>Genome of Acanthamoeba castellanii highlights extensive lateral gene transfer and early evolution of tyrosine kinase signaling.</title>
        <authorList>
            <person name="Clarke M."/>
            <person name="Lohan A.J."/>
            <person name="Liu B."/>
            <person name="Lagkouvardos I."/>
            <person name="Roy S."/>
            <person name="Zafar N."/>
            <person name="Bertelli C."/>
            <person name="Schilde C."/>
            <person name="Kianianmomeni A."/>
            <person name="Burglin T.R."/>
            <person name="Frech C."/>
            <person name="Turcotte B."/>
            <person name="Kopec K.O."/>
            <person name="Synnott J.M."/>
            <person name="Choo C."/>
            <person name="Paponov I."/>
            <person name="Finkler A."/>
            <person name="Soon Heng Tan C."/>
            <person name="Hutchins A.P."/>
            <person name="Weinmeier T."/>
            <person name="Rattei T."/>
            <person name="Chu J.S."/>
            <person name="Gimenez G."/>
            <person name="Irimia M."/>
            <person name="Rigden D.J."/>
            <person name="Fitzpatrick D.A."/>
            <person name="Lorenzo-Morales J."/>
            <person name="Bateman A."/>
            <person name="Chiu C.H."/>
            <person name="Tang P."/>
            <person name="Hegemann P."/>
            <person name="Fromm H."/>
            <person name="Raoult D."/>
            <person name="Greub G."/>
            <person name="Miranda-Saavedra D."/>
            <person name="Chen N."/>
            <person name="Nash P."/>
            <person name="Ginger M.L."/>
            <person name="Horn M."/>
            <person name="Schaap P."/>
            <person name="Caler L."/>
            <person name="Loftus B."/>
        </authorList>
    </citation>
    <scope>NUCLEOTIDE SEQUENCE [LARGE SCALE GENOMIC DNA]</scope>
    <source>
        <strain evidence="2 3">Neff</strain>
    </source>
</reference>
<keyword evidence="3" id="KW-1185">Reference proteome</keyword>
<sequence length="256" mass="29519">MDHNTPAPQAFTELLAEHNLDMRQVLGHLAAMATPQAVNQAPIKTKAPPPHRIHLDKIDILINMVQVLDKHNTNYMDVHRFCKQHYFNQDLNLHKCMMHQANSYVTEATYTYIVATFNAVLAAAQCNLYDQNINTTNYRHHHFKGRQMSKEKGPIVKRTWLSCVHHKAESDEEEEEEEEGDNNDSNGEEDDDQAKNEKLVAEVVELKQKLDAKEQHHHHHKKHKRPNTLAAAAYKDPLMQEPSEKKAKADKTVHEH</sequence>
<organism evidence="2 3">
    <name type="scientific">Acanthamoeba castellanii (strain ATCC 30010 / Neff)</name>
    <dbReference type="NCBI Taxonomy" id="1257118"/>
    <lineage>
        <taxon>Eukaryota</taxon>
        <taxon>Amoebozoa</taxon>
        <taxon>Discosea</taxon>
        <taxon>Longamoebia</taxon>
        <taxon>Centramoebida</taxon>
        <taxon>Acanthamoebidae</taxon>
        <taxon>Acanthamoeba</taxon>
    </lineage>
</organism>
<dbReference type="AlphaFoldDB" id="L8H5Y3"/>
<dbReference type="GeneID" id="14920982"/>
<evidence type="ECO:0000313" key="3">
    <source>
        <dbReference type="Proteomes" id="UP000011083"/>
    </source>
</evidence>
<name>L8H5Y3_ACACF</name>
<dbReference type="RefSeq" id="XP_004342248.1">
    <property type="nucleotide sequence ID" value="XM_004342199.1"/>
</dbReference>
<evidence type="ECO:0000256" key="1">
    <source>
        <dbReference type="SAM" id="MobiDB-lite"/>
    </source>
</evidence>
<protein>
    <submittedName>
        <fullName evidence="2">Uncharacterized protein</fullName>
    </submittedName>
</protein>
<dbReference type="KEGG" id="acan:ACA1_115780"/>
<dbReference type="Proteomes" id="UP000011083">
    <property type="component" value="Unassembled WGS sequence"/>
</dbReference>
<feature type="compositionally biased region" description="Basic and acidic residues" evidence="1">
    <location>
        <begin position="193"/>
        <end position="214"/>
    </location>
</feature>
<evidence type="ECO:0000313" key="2">
    <source>
        <dbReference type="EMBL" id="ELR20138.1"/>
    </source>
</evidence>
<dbReference type="VEuPathDB" id="AmoebaDB:ACA1_115780"/>
<proteinExistence type="predicted"/>
<feature type="region of interest" description="Disordered" evidence="1">
    <location>
        <begin position="166"/>
        <end position="256"/>
    </location>
</feature>
<gene>
    <name evidence="2" type="ORF">ACA1_115780</name>
</gene>
<feature type="compositionally biased region" description="Acidic residues" evidence="1">
    <location>
        <begin position="170"/>
        <end position="192"/>
    </location>
</feature>
<accession>L8H5Y3</accession>
<feature type="compositionally biased region" description="Basic and acidic residues" evidence="1">
    <location>
        <begin position="242"/>
        <end position="256"/>
    </location>
</feature>
<feature type="compositionally biased region" description="Basic residues" evidence="1">
    <location>
        <begin position="215"/>
        <end position="226"/>
    </location>
</feature>